<reference evidence="2" key="2">
    <citation type="submission" date="2015-03" db="UniProtKB">
        <authorList>
            <consortium name="EnsemblPlants"/>
        </authorList>
    </citation>
    <scope>IDENTIFICATION</scope>
</reference>
<keyword evidence="1" id="KW-0732">Signal</keyword>
<dbReference type="eggNOG" id="ENOG502R5NJ">
    <property type="taxonomic scope" value="Eukaryota"/>
</dbReference>
<protein>
    <recommendedName>
        <fullName evidence="4">Bowman-Birk serine protease inhibitors family domain-containing protein</fullName>
    </recommendedName>
</protein>
<evidence type="ECO:0000313" key="3">
    <source>
        <dbReference type="Proteomes" id="UP000026960"/>
    </source>
</evidence>
<proteinExistence type="predicted"/>
<accession>A0A0D3HSB6</accession>
<dbReference type="AlphaFoldDB" id="A0A0D3HSB6"/>
<keyword evidence="3" id="KW-1185">Reference proteome</keyword>
<organism evidence="2">
    <name type="scientific">Oryza barthii</name>
    <dbReference type="NCBI Taxonomy" id="65489"/>
    <lineage>
        <taxon>Eukaryota</taxon>
        <taxon>Viridiplantae</taxon>
        <taxon>Streptophyta</taxon>
        <taxon>Embryophyta</taxon>
        <taxon>Tracheophyta</taxon>
        <taxon>Spermatophyta</taxon>
        <taxon>Magnoliopsida</taxon>
        <taxon>Liliopsida</taxon>
        <taxon>Poales</taxon>
        <taxon>Poaceae</taxon>
        <taxon>BOP clade</taxon>
        <taxon>Oryzoideae</taxon>
        <taxon>Oryzeae</taxon>
        <taxon>Oryzinae</taxon>
        <taxon>Oryza</taxon>
    </lineage>
</organism>
<evidence type="ECO:0008006" key="4">
    <source>
        <dbReference type="Google" id="ProtNLM"/>
    </source>
</evidence>
<reference evidence="2" key="1">
    <citation type="journal article" date="2009" name="Rice">
        <title>De Novo Next Generation Sequencing of Plant Genomes.</title>
        <authorList>
            <person name="Rounsley S."/>
            <person name="Marri P.R."/>
            <person name="Yu Y."/>
            <person name="He R."/>
            <person name="Sisneros N."/>
            <person name="Goicoechea J.L."/>
            <person name="Lee S.J."/>
            <person name="Angelova A."/>
            <person name="Kudrna D."/>
            <person name="Luo M."/>
            <person name="Affourtit J."/>
            <person name="Desany B."/>
            <person name="Knight J."/>
            <person name="Niazi F."/>
            <person name="Egholm M."/>
            <person name="Wing R.A."/>
        </authorList>
    </citation>
    <scope>NUCLEOTIDE SEQUENCE [LARGE SCALE GENOMIC DNA]</scope>
    <source>
        <strain evidence="2">cv. IRGC 105608</strain>
    </source>
</reference>
<name>A0A0D3HSB6_9ORYZ</name>
<evidence type="ECO:0000256" key="1">
    <source>
        <dbReference type="SAM" id="SignalP"/>
    </source>
</evidence>
<dbReference type="HOGENOM" id="CLU_150899_1_0_1"/>
<dbReference type="PaxDb" id="65489-OBART12G05540.1"/>
<sequence>MAKLFQMSLTVVFLPLLCTGLQAKGSMEEKSTRNIVPMQSMNTTSEAGYFPLSVTRECDPCTCCKGSNCFASSCCYESTCNQTQPPNHCIIRRISSCGCGSRCI</sequence>
<dbReference type="Proteomes" id="UP000026960">
    <property type="component" value="Chromosome 12"/>
</dbReference>
<dbReference type="Gramene" id="OBART12G05540.1">
    <property type="protein sequence ID" value="OBART12G05540.1"/>
    <property type="gene ID" value="OBART12G05540"/>
</dbReference>
<evidence type="ECO:0000313" key="2">
    <source>
        <dbReference type="EnsemblPlants" id="OBART12G05540.1"/>
    </source>
</evidence>
<feature type="signal peptide" evidence="1">
    <location>
        <begin position="1"/>
        <end position="23"/>
    </location>
</feature>
<feature type="chain" id="PRO_5002264109" description="Bowman-Birk serine protease inhibitors family domain-containing protein" evidence="1">
    <location>
        <begin position="24"/>
        <end position="104"/>
    </location>
</feature>
<dbReference type="EnsemblPlants" id="OBART12G05540.1">
    <property type="protein sequence ID" value="OBART12G05540.1"/>
    <property type="gene ID" value="OBART12G05540"/>
</dbReference>